<sequence length="835" mass="94788">MALNIENLNEVIALLEECHFNKASYYKLGLHLKLSDNTLKSIEHKHREQVDPCLRECLASWLRKADGVQVDPTIDTLRDALKGIDNAAADCIKDKQTVPSKSSDEDRPLTPSLAQPPLPASHKTLVTYDSTCYPGLTNEKHATKIFKLHDEQLKFLNRPLDIAILLYEEKKIIEKKELDLIRKKELSCERRLEMLLGYIGAAISEDHNLLLMFARICVNTGNQVLGHNIIKNCNAAFKELDAGSNEMHEVFGSIKDVKEKILNDPKALSKMTSILRQQLCIALSSAKDCMEAVDRKTTLFDTSLLEEIAEEIGCNTTKLIESSECMNSKMICNLPSREISTCITVETLTIAMACDSPVAEVKFILEQLFGYYFRDVVKWHSIKDDTVIVCYFPPVYATLLINKVIQGFSFCKEKQIKMITVGYLLVYDEFLYDKAYQELKERVDALEKRNLELEKMNQDLRGINEELIRKIDDLEKDMHMKNDFKEKAVQLEKELKEEKEHIKKLQTIESNLREELRTKDRIQKAAILQSEHLTSMLNKTKDLEKNTKKKQSEIAILQDKISSLSCEVIDLKEENKALKEEKTAIIAQFKLGKETGENIERSTNNPVSKETTIKEETTDQPTPMLQQQEYDPLTENISVSNSEITLTGPSLKTCKEIQIQQAVLSLHDAFVDSTSAILFQLPESITHLHINRTTLTHDSVHSIIQLLQRLKALRLTDVALPPTSLSYILNVLLTNESLEEFTIQFNSQMILPLSSTSAASYAQAISDVVQRNSTLQRFSALGLRLDEAGVVKILLALVKDNSTLRLLTLDQSHQATAYRFAEAHGPIKDRLSFFN</sequence>
<dbReference type="AlphaFoldDB" id="A0A1X7TX41"/>
<evidence type="ECO:0000256" key="1">
    <source>
        <dbReference type="SAM" id="Coils"/>
    </source>
</evidence>
<dbReference type="InterPro" id="IPR032675">
    <property type="entry name" value="LRR_dom_sf"/>
</dbReference>
<dbReference type="SUPFAM" id="SSF52047">
    <property type="entry name" value="RNI-like"/>
    <property type="match status" value="1"/>
</dbReference>
<name>A0A1X7TX41_AMPQE</name>
<gene>
    <name evidence="3" type="primary">109585544</name>
</gene>
<reference evidence="4" key="1">
    <citation type="journal article" date="2010" name="Nature">
        <title>The Amphimedon queenslandica genome and the evolution of animal complexity.</title>
        <authorList>
            <person name="Srivastava M."/>
            <person name="Simakov O."/>
            <person name="Chapman J."/>
            <person name="Fahey B."/>
            <person name="Gauthier M.E."/>
            <person name="Mitros T."/>
            <person name="Richards G.S."/>
            <person name="Conaco C."/>
            <person name="Dacre M."/>
            <person name="Hellsten U."/>
            <person name="Larroux C."/>
            <person name="Putnam N.H."/>
            <person name="Stanke M."/>
            <person name="Adamska M."/>
            <person name="Darling A."/>
            <person name="Degnan S.M."/>
            <person name="Oakley T.H."/>
            <person name="Plachetzki D.C."/>
            <person name="Zhai Y."/>
            <person name="Adamski M."/>
            <person name="Calcino A."/>
            <person name="Cummins S.F."/>
            <person name="Goodstein D.M."/>
            <person name="Harris C."/>
            <person name="Jackson D.J."/>
            <person name="Leys S.P."/>
            <person name="Shu S."/>
            <person name="Woodcroft B.J."/>
            <person name="Vervoort M."/>
            <person name="Kosik K.S."/>
            <person name="Manning G."/>
            <person name="Degnan B.M."/>
            <person name="Rokhsar D.S."/>
        </authorList>
    </citation>
    <scope>NUCLEOTIDE SEQUENCE [LARGE SCALE GENOMIC DNA]</scope>
</reference>
<keyword evidence="4" id="KW-1185">Reference proteome</keyword>
<dbReference type="EnsemblMetazoa" id="XM_020001667.1">
    <property type="protein sequence ID" value="XP_019857226.1"/>
    <property type="gene ID" value="LOC109585544"/>
</dbReference>
<dbReference type="CDD" id="cd01670">
    <property type="entry name" value="Death"/>
    <property type="match status" value="1"/>
</dbReference>
<evidence type="ECO:0008006" key="5">
    <source>
        <dbReference type="Google" id="ProtNLM"/>
    </source>
</evidence>
<dbReference type="KEGG" id="aqu:109585544"/>
<dbReference type="Gene3D" id="3.80.10.10">
    <property type="entry name" value="Ribonuclease Inhibitor"/>
    <property type="match status" value="1"/>
</dbReference>
<dbReference type="EnsemblMetazoa" id="Aqu2.1.19958_001">
    <property type="protein sequence ID" value="Aqu2.1.19958_001"/>
    <property type="gene ID" value="Aqu2.1.19958"/>
</dbReference>
<proteinExistence type="predicted"/>
<dbReference type="Gene3D" id="1.10.533.10">
    <property type="entry name" value="Death Domain, Fas"/>
    <property type="match status" value="1"/>
</dbReference>
<dbReference type="InParanoid" id="A0A1X7TX41"/>
<reference evidence="3" key="2">
    <citation type="submission" date="2017-05" db="UniProtKB">
        <authorList>
            <consortium name="EnsemblMetazoa"/>
        </authorList>
    </citation>
    <scope>IDENTIFICATION</scope>
</reference>
<dbReference type="InterPro" id="IPR011029">
    <property type="entry name" value="DEATH-like_dom_sf"/>
</dbReference>
<keyword evidence="1" id="KW-0175">Coiled coil</keyword>
<dbReference type="CDD" id="cd14686">
    <property type="entry name" value="bZIP"/>
    <property type="match status" value="1"/>
</dbReference>
<evidence type="ECO:0000313" key="3">
    <source>
        <dbReference type="EnsemblMetazoa" id="Aqu2.1.19958_001"/>
    </source>
</evidence>
<dbReference type="Proteomes" id="UP000007879">
    <property type="component" value="Unassembled WGS sequence"/>
</dbReference>
<evidence type="ECO:0000256" key="2">
    <source>
        <dbReference type="SAM" id="MobiDB-lite"/>
    </source>
</evidence>
<feature type="compositionally biased region" description="Basic and acidic residues" evidence="2">
    <location>
        <begin position="95"/>
        <end position="108"/>
    </location>
</feature>
<dbReference type="SUPFAM" id="SSF47986">
    <property type="entry name" value="DEATH domain"/>
    <property type="match status" value="1"/>
</dbReference>
<protein>
    <recommendedName>
        <fullName evidence="5">Death domain-containing protein</fullName>
    </recommendedName>
</protein>
<accession>A0A1X7TX41</accession>
<feature type="coiled-coil region" evidence="1">
    <location>
        <begin position="436"/>
        <end position="588"/>
    </location>
</feature>
<evidence type="ECO:0000313" key="4">
    <source>
        <dbReference type="Proteomes" id="UP000007879"/>
    </source>
</evidence>
<organism evidence="3">
    <name type="scientific">Amphimedon queenslandica</name>
    <name type="common">Sponge</name>
    <dbReference type="NCBI Taxonomy" id="400682"/>
    <lineage>
        <taxon>Eukaryota</taxon>
        <taxon>Metazoa</taxon>
        <taxon>Porifera</taxon>
        <taxon>Demospongiae</taxon>
        <taxon>Heteroscleromorpha</taxon>
        <taxon>Haplosclerida</taxon>
        <taxon>Niphatidae</taxon>
        <taxon>Amphimedon</taxon>
    </lineage>
</organism>
<feature type="region of interest" description="Disordered" evidence="2">
    <location>
        <begin position="95"/>
        <end position="120"/>
    </location>
</feature>